<evidence type="ECO:0000259" key="3">
    <source>
        <dbReference type="Pfam" id="PF19407"/>
    </source>
</evidence>
<evidence type="ECO:0000313" key="5">
    <source>
        <dbReference type="Proteomes" id="UP000295748"/>
    </source>
</evidence>
<feature type="transmembrane region" description="Helical" evidence="1">
    <location>
        <begin position="464"/>
        <end position="484"/>
    </location>
</feature>
<sequence length="494" mass="50129">MTDSRPRLRSRNRRRRLPASVLWAAAALAALTFVLLWAGGSTQARLTEESPIIESPDGPNTDIEVTGVGAGARLTGGYPANPTPQDPTAPYPAAPPAEYTQGGGFTALINTASVTDPALTAEMYCIDIRVGTQIGGGYENGTWDESNVQNLGYVTYILNNFYPAVPGEPAGLSEGEQAAAVQSAIWYFTDGFILNAGLPIRAATAGIIAAAQLNGPVTEPPPPAVSITPPAAAAPVGSAAGPFTVATDAPSVTLSVPDGYTMYGDAAATAPLPNPYTTTSGAQVWVGSGTDAVDETLLSARAVVTVQRGRVYLYDGLAPGVDELQKLILAETATLEATAQAPAQFFAAASLTVNKAFTGAGVGQQGASQLTVDCGDGVARVADIPQGASTTQVFTFPGIAVGATCVIAEPATGATSMVDVTTDAPQEVVIPETGATATITNTVTRRAEVPGVLPATGAETPAPLLWAGAGGLVVGSLLVLASLTRRRSAAATPR</sequence>
<evidence type="ECO:0008006" key="6">
    <source>
        <dbReference type="Google" id="ProtNLM"/>
    </source>
</evidence>
<keyword evidence="1" id="KW-1133">Transmembrane helix</keyword>
<dbReference type="InterPro" id="IPR013552">
    <property type="entry name" value="Thioester_dom"/>
</dbReference>
<gene>
    <name evidence="4" type="ORF">E4K62_05545</name>
</gene>
<dbReference type="Proteomes" id="UP000295748">
    <property type="component" value="Chromosome"/>
</dbReference>
<name>A0ABX5STL5_9MICO</name>
<dbReference type="EMBL" id="CP038266">
    <property type="protein sequence ID" value="QBR88205.1"/>
    <property type="molecule type" value="Genomic_DNA"/>
</dbReference>
<accession>A0ABX5STL5</accession>
<feature type="domain" description="Thioester" evidence="2">
    <location>
        <begin position="123"/>
        <end position="193"/>
    </location>
</feature>
<evidence type="ECO:0000256" key="1">
    <source>
        <dbReference type="SAM" id="Phobius"/>
    </source>
</evidence>
<dbReference type="Pfam" id="PF08341">
    <property type="entry name" value="TED"/>
    <property type="match status" value="1"/>
</dbReference>
<proteinExistence type="predicted"/>
<feature type="domain" description="DUF5979" evidence="3">
    <location>
        <begin position="351"/>
        <end position="444"/>
    </location>
</feature>
<dbReference type="Pfam" id="PF19407">
    <property type="entry name" value="DUF5979"/>
    <property type="match status" value="1"/>
</dbReference>
<dbReference type="RefSeq" id="WP_135064619.1">
    <property type="nucleotide sequence ID" value="NZ_CP038266.1"/>
</dbReference>
<evidence type="ECO:0000259" key="2">
    <source>
        <dbReference type="Pfam" id="PF08341"/>
    </source>
</evidence>
<keyword evidence="5" id="KW-1185">Reference proteome</keyword>
<keyword evidence="1" id="KW-0812">Transmembrane</keyword>
<organism evidence="4 5">
    <name type="scientific">Microbacterium wangchenii</name>
    <dbReference type="NCBI Taxonomy" id="2541726"/>
    <lineage>
        <taxon>Bacteria</taxon>
        <taxon>Bacillati</taxon>
        <taxon>Actinomycetota</taxon>
        <taxon>Actinomycetes</taxon>
        <taxon>Micrococcales</taxon>
        <taxon>Microbacteriaceae</taxon>
        <taxon>Microbacterium</taxon>
    </lineage>
</organism>
<reference evidence="4 5" key="1">
    <citation type="submission" date="2019-03" db="EMBL/GenBank/DDBJ databases">
        <authorList>
            <person name="Dong K."/>
        </authorList>
    </citation>
    <scope>NUCLEOTIDE SEQUENCE [LARGE SCALE GENOMIC DNA]</scope>
    <source>
        <strain evidence="5">dk512</strain>
    </source>
</reference>
<dbReference type="InterPro" id="IPR046022">
    <property type="entry name" value="DUF5979"/>
</dbReference>
<protein>
    <recommendedName>
        <fullName evidence="6">TQXA domain-containing protein</fullName>
    </recommendedName>
</protein>
<evidence type="ECO:0000313" key="4">
    <source>
        <dbReference type="EMBL" id="QBR88205.1"/>
    </source>
</evidence>
<keyword evidence="1" id="KW-0472">Membrane</keyword>